<feature type="non-terminal residue" evidence="1">
    <location>
        <position position="1"/>
    </location>
</feature>
<dbReference type="EMBL" id="JAUMVS010000266">
    <property type="protein sequence ID" value="MDO4842692.1"/>
    <property type="molecule type" value="Genomic_DNA"/>
</dbReference>
<evidence type="ECO:0000313" key="1">
    <source>
        <dbReference type="EMBL" id="MDO4842692.1"/>
    </source>
</evidence>
<dbReference type="AlphaFoldDB" id="A0AA43RJ15"/>
<feature type="non-terminal residue" evidence="1">
    <location>
        <position position="700"/>
    </location>
</feature>
<accession>A0AA43RJ15</accession>
<reference evidence="1" key="1">
    <citation type="submission" date="2023-07" db="EMBL/GenBank/DDBJ databases">
        <title>Between Cages and Wild: Unraveling the Impact of Captivity on Animal Microbiomes and Antimicrobial Resistance.</title>
        <authorList>
            <person name="Schmartz G.P."/>
            <person name="Rehner J."/>
            <person name="Schuff M.J."/>
            <person name="Becker S.L."/>
            <person name="Kravczyk M."/>
            <person name="Gurevich A."/>
            <person name="Francke R."/>
            <person name="Mueller R."/>
            <person name="Keller V."/>
            <person name="Keller A."/>
        </authorList>
    </citation>
    <scope>NUCLEOTIDE SEQUENCE</scope>
    <source>
        <strain evidence="1">S12M_St_49</strain>
    </source>
</reference>
<sequence length="700" mass="76359">SCFNNPLVVEYRGLRNAYGSNVLSNLSYTTCIDNETLINELNDYYKLEGGDALTSAYTLHVSNGASYGQSKYTSKSPSTIELKKTVTAALSIVKGTDGFDKNDDHHYQSKYTLDTTVGYSDTAYVNIQDFISYYKDSGYSVDGSEAHAYTADENTAGEDFVYNPEAISAITDSLSVESLTIVEVKPNGTRNTIFANGDFKNNSGYSFSSAFNSREEAKELSDSEPGVIFTAKLMRDNGEDIPAGTKFEITYNLKINMDDEGGFRTNDFYYGGTLAIGNDAIAERPYSVTRSADAADLIADEDGVISTQSVGDQTLQLAVANEDSDSDSNDGDVSLAGGQVDPDRLVLRAWPDAAIENTFLTDEILLKYPVGQPTNDIGTSWMEYDWSGTIGKHKPNIRLIDNCVIVLNDLFAERTDLTDEQKEALRVKCASLMLDYITISDVKLYETTNKPYVTSSGTSLTDNMLIWQKDGVLNEDFTGETINGHALTIGYTPATLIDFKETGRTEVQSPTFDIKVSDVDYGTYIASTYNINVDWEAYSKRLQEEDLLDSAGYATGTHQIPVFTFTNYVVNDRDMGCSSSSGEIKVSSTTFSKNVQETDTQAGNATWNLNTTLSNTFNGDAITFTDKPGFTAQDEAVAKAAESATSIENVQVKQGETVVFKDGKVTDEGAAAGWTADNVEVRVDGLSLEVKVKNTDSAKV</sequence>
<protein>
    <submittedName>
        <fullName evidence="1">Uncharacterized protein</fullName>
    </submittedName>
</protein>
<evidence type="ECO:0000313" key="2">
    <source>
        <dbReference type="Proteomes" id="UP001168575"/>
    </source>
</evidence>
<dbReference type="Proteomes" id="UP001168575">
    <property type="component" value="Unassembled WGS sequence"/>
</dbReference>
<keyword evidence="2" id="KW-1185">Reference proteome</keyword>
<gene>
    <name evidence="1" type="ORF">Q3982_08470</name>
</gene>
<comment type="caution">
    <text evidence="1">The sequence shown here is derived from an EMBL/GenBank/DDBJ whole genome shotgun (WGS) entry which is preliminary data.</text>
</comment>
<proteinExistence type="predicted"/>
<organism evidence="1 2">
    <name type="scientific">Phoenicibacter congonensis</name>
    <dbReference type="NCBI Taxonomy" id="1944646"/>
    <lineage>
        <taxon>Bacteria</taxon>
        <taxon>Bacillati</taxon>
        <taxon>Actinomycetota</taxon>
        <taxon>Coriobacteriia</taxon>
        <taxon>Eggerthellales</taxon>
        <taxon>Eggerthellaceae</taxon>
        <taxon>Phoenicibacter</taxon>
    </lineage>
</organism>
<name>A0AA43RJ15_9ACTN</name>